<dbReference type="RefSeq" id="XP_042578932.1">
    <property type="nucleotide sequence ID" value="XM_042722998.1"/>
</dbReference>
<gene>
    <name evidence="1" type="primary">si:ch211-238e22.2</name>
</gene>
<dbReference type="AlphaFoldDB" id="A0A9Q9ZYQ0"/>
<reference evidence="1" key="1">
    <citation type="submission" date="2025-08" db="UniProtKB">
        <authorList>
            <consortium name="RefSeq"/>
        </authorList>
    </citation>
    <scope>IDENTIFICATION</scope>
    <source>
        <tissue evidence="1">Muscle</tissue>
    </source>
</reference>
<organism evidence="1">
    <name type="scientific">Cyprinus carpio</name>
    <name type="common">Common carp</name>
    <dbReference type="NCBI Taxonomy" id="7962"/>
    <lineage>
        <taxon>Eukaryota</taxon>
        <taxon>Metazoa</taxon>
        <taxon>Chordata</taxon>
        <taxon>Craniata</taxon>
        <taxon>Vertebrata</taxon>
        <taxon>Euteleostomi</taxon>
        <taxon>Actinopterygii</taxon>
        <taxon>Neopterygii</taxon>
        <taxon>Teleostei</taxon>
        <taxon>Ostariophysi</taxon>
        <taxon>Cypriniformes</taxon>
        <taxon>Cyprinidae</taxon>
        <taxon>Cyprininae</taxon>
        <taxon>Cyprinus</taxon>
    </lineage>
</organism>
<sequence length="108" mass="11862">MVGITALRDVQPNKACWKELPSTVQLNQLNHALMETGPANEFLASVGTTVLTRMDFLTLGHQREVEATDIADLQGIMVHVFNSYVTVTWLPPLCADPMCNVPVSIIVL</sequence>
<accession>A0A9Q9ZYQ0</accession>
<dbReference type="OrthoDB" id="8948380at2759"/>
<evidence type="ECO:0000313" key="1">
    <source>
        <dbReference type="RefSeq" id="XP_042578932.1"/>
    </source>
</evidence>
<name>A0A9Q9ZYQ0_CYPCA</name>
<proteinExistence type="predicted"/>
<protein>
    <submittedName>
        <fullName evidence="1">Uncharacterized protein si:ch211-238e22.2</fullName>
    </submittedName>
</protein>
<dbReference type="Proteomes" id="UP001155660">
    <property type="component" value="Chromosome B4"/>
</dbReference>
<dbReference type="KEGG" id="ccar:122137239"/>
<dbReference type="GeneID" id="122137239"/>